<feature type="domain" description="RecX third three-helical" evidence="8">
    <location>
        <begin position="159"/>
        <end position="203"/>
    </location>
</feature>
<dbReference type="InterPro" id="IPR003783">
    <property type="entry name" value="Regulatory_RecX"/>
</dbReference>
<dbReference type="Pfam" id="PF21982">
    <property type="entry name" value="RecX_HTH1"/>
    <property type="match status" value="1"/>
</dbReference>
<protein>
    <recommendedName>
        <fullName evidence="3 5">Regulatory protein RecX</fullName>
    </recommendedName>
</protein>
<evidence type="ECO:0000256" key="4">
    <source>
        <dbReference type="ARBA" id="ARBA00022490"/>
    </source>
</evidence>
<dbReference type="EMBL" id="JBAKAP010000010">
    <property type="protein sequence ID" value="MEL0617214.1"/>
    <property type="molecule type" value="Genomic_DNA"/>
</dbReference>
<dbReference type="Pfam" id="PF21981">
    <property type="entry name" value="RecX_HTH3"/>
    <property type="match status" value="1"/>
</dbReference>
<dbReference type="InterPro" id="IPR053925">
    <property type="entry name" value="RecX_HTH_3rd"/>
</dbReference>
<dbReference type="Gene3D" id="1.10.10.10">
    <property type="entry name" value="Winged helix-like DNA-binding domain superfamily/Winged helix DNA-binding domain"/>
    <property type="match status" value="3"/>
</dbReference>
<feature type="domain" description="RecX second three-helical" evidence="7">
    <location>
        <begin position="101"/>
        <end position="136"/>
    </location>
</feature>
<dbReference type="InterPro" id="IPR053926">
    <property type="entry name" value="RecX_HTH_1st"/>
</dbReference>
<evidence type="ECO:0000313" key="11">
    <source>
        <dbReference type="Proteomes" id="UP001378242"/>
    </source>
</evidence>
<evidence type="ECO:0000259" key="9">
    <source>
        <dbReference type="Pfam" id="PF21982"/>
    </source>
</evidence>
<comment type="function">
    <text evidence="5">Modulates RecA activity.</text>
</comment>
<evidence type="ECO:0000313" key="10">
    <source>
        <dbReference type="EMBL" id="MEL0617214.1"/>
    </source>
</evidence>
<comment type="caution">
    <text evidence="10">The sequence shown here is derived from an EMBL/GenBank/DDBJ whole genome shotgun (WGS) entry which is preliminary data.</text>
</comment>
<evidence type="ECO:0000259" key="8">
    <source>
        <dbReference type="Pfam" id="PF21981"/>
    </source>
</evidence>
<dbReference type="PANTHER" id="PTHR33602">
    <property type="entry name" value="REGULATORY PROTEIN RECX FAMILY PROTEIN"/>
    <property type="match status" value="1"/>
</dbReference>
<dbReference type="RefSeq" id="WP_255303222.1">
    <property type="nucleotide sequence ID" value="NZ_FPLA01000061.1"/>
</dbReference>
<keyword evidence="11" id="KW-1185">Reference proteome</keyword>
<organism evidence="10 11">
    <name type="scientific">Cobetia marina</name>
    <name type="common">Deleya marina</name>
    <dbReference type="NCBI Taxonomy" id="28258"/>
    <lineage>
        <taxon>Bacteria</taxon>
        <taxon>Pseudomonadati</taxon>
        <taxon>Pseudomonadota</taxon>
        <taxon>Gammaproteobacteria</taxon>
        <taxon>Oceanospirillales</taxon>
        <taxon>Halomonadaceae</taxon>
        <taxon>Cobetia</taxon>
    </lineage>
</organism>
<evidence type="ECO:0000256" key="6">
    <source>
        <dbReference type="SAM" id="MobiDB-lite"/>
    </source>
</evidence>
<gene>
    <name evidence="5" type="primary">recX</name>
    <name evidence="10" type="ORF">V6243_10240</name>
</gene>
<evidence type="ECO:0000256" key="2">
    <source>
        <dbReference type="ARBA" id="ARBA00009695"/>
    </source>
</evidence>
<reference evidence="10 11" key="1">
    <citation type="submission" date="2024-02" db="EMBL/GenBank/DDBJ databases">
        <title>Bacteria isolated from the canopy kelp, Nereocystis luetkeana.</title>
        <authorList>
            <person name="Pfister C.A."/>
            <person name="Younker I.T."/>
            <person name="Light S.H."/>
        </authorList>
    </citation>
    <scope>NUCLEOTIDE SEQUENCE [LARGE SCALE GENOMIC DNA]</scope>
    <source>
        <strain evidence="10 11">TI.5.07</strain>
    </source>
</reference>
<dbReference type="HAMAP" id="MF_01114">
    <property type="entry name" value="RecX"/>
    <property type="match status" value="1"/>
</dbReference>
<dbReference type="InterPro" id="IPR036388">
    <property type="entry name" value="WH-like_DNA-bd_sf"/>
</dbReference>
<evidence type="ECO:0000256" key="3">
    <source>
        <dbReference type="ARBA" id="ARBA00018111"/>
    </source>
</evidence>
<accession>A0ABU9GFH0</accession>
<evidence type="ECO:0000256" key="1">
    <source>
        <dbReference type="ARBA" id="ARBA00004496"/>
    </source>
</evidence>
<feature type="domain" description="RecX first three-helical" evidence="9">
    <location>
        <begin position="27"/>
        <end position="64"/>
    </location>
</feature>
<evidence type="ECO:0000259" key="7">
    <source>
        <dbReference type="Pfam" id="PF02631"/>
    </source>
</evidence>
<dbReference type="Proteomes" id="UP001378242">
    <property type="component" value="Unassembled WGS sequence"/>
</dbReference>
<name>A0ABU9GFH0_COBMA</name>
<evidence type="ECO:0000256" key="5">
    <source>
        <dbReference type="HAMAP-Rule" id="MF_01114"/>
    </source>
</evidence>
<sequence length="212" mass="24479">MHDQERETVGPDYQPLDVGAMTPQRRARNDAIARLARREHSRRELHDYLKERDYLQTVSDDALAEQSASGEEGAETRLSRDEVELLIEEVLERLVEEGLQSDERFAASFLRTRVLRGQGPRRIQQELRQRGIDNETSGAVMRAACDPVPDAFGHVDAVDFFELARETLARRFSSAGEGHKERARRERFLLQRGFDYEQLRYAMESAWTEDEA</sequence>
<dbReference type="PANTHER" id="PTHR33602:SF1">
    <property type="entry name" value="REGULATORY PROTEIN RECX FAMILY PROTEIN"/>
    <property type="match status" value="1"/>
</dbReference>
<keyword evidence="4 5" id="KW-0963">Cytoplasm</keyword>
<dbReference type="Pfam" id="PF02631">
    <property type="entry name" value="RecX_HTH2"/>
    <property type="match status" value="1"/>
</dbReference>
<comment type="similarity">
    <text evidence="2 5">Belongs to the RecX family.</text>
</comment>
<proteinExistence type="inferred from homology"/>
<dbReference type="InterPro" id="IPR053924">
    <property type="entry name" value="RecX_HTH_2nd"/>
</dbReference>
<comment type="subcellular location">
    <subcellularLocation>
        <location evidence="1 5">Cytoplasm</location>
    </subcellularLocation>
</comment>
<feature type="region of interest" description="Disordered" evidence="6">
    <location>
        <begin position="1"/>
        <end position="27"/>
    </location>
</feature>